<evidence type="ECO:0000256" key="2">
    <source>
        <dbReference type="ARBA" id="ARBA00022679"/>
    </source>
</evidence>
<evidence type="ECO:0000313" key="7">
    <source>
        <dbReference type="EMBL" id="KAH9317917.1"/>
    </source>
</evidence>
<gene>
    <name evidence="7" type="ORF">KI387_019686</name>
</gene>
<dbReference type="PROSITE" id="PS51059">
    <property type="entry name" value="PARP_CATALYTIC"/>
    <property type="match status" value="1"/>
</dbReference>
<evidence type="ECO:0000259" key="6">
    <source>
        <dbReference type="PROSITE" id="PS51059"/>
    </source>
</evidence>
<reference evidence="7 8" key="1">
    <citation type="journal article" date="2021" name="Nat. Plants">
        <title>The Taxus genome provides insights into paclitaxel biosynthesis.</title>
        <authorList>
            <person name="Xiong X."/>
            <person name="Gou J."/>
            <person name="Liao Q."/>
            <person name="Li Y."/>
            <person name="Zhou Q."/>
            <person name="Bi G."/>
            <person name="Li C."/>
            <person name="Du R."/>
            <person name="Wang X."/>
            <person name="Sun T."/>
            <person name="Guo L."/>
            <person name="Liang H."/>
            <person name="Lu P."/>
            <person name="Wu Y."/>
            <person name="Zhang Z."/>
            <person name="Ro D.K."/>
            <person name="Shang Y."/>
            <person name="Huang S."/>
            <person name="Yan J."/>
        </authorList>
    </citation>
    <scope>NUCLEOTIDE SEQUENCE [LARGE SCALE GENOMIC DNA]</scope>
    <source>
        <strain evidence="7">Ta-2019</strain>
    </source>
</reference>
<protein>
    <recommendedName>
        <fullName evidence="5">Poly [ADP-ribose] polymerase</fullName>
        <shortName evidence="5">PARP</shortName>
        <ecNumber evidence="5">2.4.2.-</ecNumber>
    </recommendedName>
</protein>
<keyword evidence="8" id="KW-1185">Reference proteome</keyword>
<organism evidence="7 8">
    <name type="scientific">Taxus chinensis</name>
    <name type="common">Chinese yew</name>
    <name type="synonym">Taxus wallichiana var. chinensis</name>
    <dbReference type="NCBI Taxonomy" id="29808"/>
    <lineage>
        <taxon>Eukaryota</taxon>
        <taxon>Viridiplantae</taxon>
        <taxon>Streptophyta</taxon>
        <taxon>Embryophyta</taxon>
        <taxon>Tracheophyta</taxon>
        <taxon>Spermatophyta</taxon>
        <taxon>Pinopsida</taxon>
        <taxon>Pinidae</taxon>
        <taxon>Conifers II</taxon>
        <taxon>Cupressales</taxon>
        <taxon>Taxaceae</taxon>
        <taxon>Taxus</taxon>
    </lineage>
</organism>
<dbReference type="GO" id="GO:0016779">
    <property type="term" value="F:nucleotidyltransferase activity"/>
    <property type="evidence" value="ECO:0007669"/>
    <property type="project" value="UniProtKB-KW"/>
</dbReference>
<accession>A0AA38LEB2</accession>
<evidence type="ECO:0000256" key="1">
    <source>
        <dbReference type="ARBA" id="ARBA00022676"/>
    </source>
</evidence>
<dbReference type="Pfam" id="PF00644">
    <property type="entry name" value="PARP"/>
    <property type="match status" value="1"/>
</dbReference>
<name>A0AA38LEB2_TAXCH</name>
<dbReference type="InterPro" id="IPR012317">
    <property type="entry name" value="Poly(ADP-ribose)pol_cat_dom"/>
</dbReference>
<keyword evidence="4 5" id="KW-0520">NAD</keyword>
<dbReference type="Gene3D" id="3.90.228.10">
    <property type="match status" value="1"/>
</dbReference>
<dbReference type="SUPFAM" id="SSF56399">
    <property type="entry name" value="ADP-ribosylation"/>
    <property type="match status" value="1"/>
</dbReference>
<dbReference type="PANTHER" id="PTHR21328">
    <property type="entry name" value="POLY ADP-RIBOSE POLYMERASE FAMILY, MEMBER PARP"/>
    <property type="match status" value="1"/>
</dbReference>
<dbReference type="EC" id="2.4.2.-" evidence="5"/>
<evidence type="ECO:0000256" key="4">
    <source>
        <dbReference type="ARBA" id="ARBA00023027"/>
    </source>
</evidence>
<feature type="non-terminal residue" evidence="7">
    <location>
        <position position="533"/>
    </location>
</feature>
<comment type="caution">
    <text evidence="7">The sequence shown here is derived from an EMBL/GenBank/DDBJ whole genome shotgun (WGS) entry which is preliminary data.</text>
</comment>
<feature type="domain" description="PARP catalytic" evidence="6">
    <location>
        <begin position="316"/>
        <end position="533"/>
    </location>
</feature>
<evidence type="ECO:0000256" key="3">
    <source>
        <dbReference type="ARBA" id="ARBA00022695"/>
    </source>
</evidence>
<sequence>MENDYGIQYYQRREKKNTIESGEEKLETIMKTQEGMMEALSQLTLAIQKLHSGGSAKKEESSYNPHESKKEKIHFARPYNPQFVAKKEVAPQGSLRQARGYITLLKEYPEMPEEFREAMSLTDFFKLRMEEKNYWERTLAPKGEVQHALDKMSLPTLNGSTKGSARAWIQRIDTIHRERLEGRGFLSPHGKIWSSNSHTHAGNKSDLHLEGNGAMKEGELALTPIIVPESQHHEVSKRFNPSLQQGTDNNSPDFTAVCTPFPISLFHTEGDLNDKDYQAAEEAVKQFPKLDLISSSDAPRDITSVGSSNNFNPVQDMPLDSLNLLYWILHPRYQLELVQNPAEELSIILHPRAQRGLQGNDINATSSPDHVVRVQRLGAKNGEDLKTEFETIKAKFGSMFAFHGTSAENLHSILRCGLLNLSNTTLQRNGAIFGEGTYLSTDINVALSFSKAKEGWKDSCFGKNLKYVLLCEIAKGEKVFYTDKSGQSLKKVSDSSSSAPAHGSYIVVQNSDLVKTRYIYVYREPRVQYENEA</sequence>
<dbReference type="GO" id="GO:0003950">
    <property type="term" value="F:NAD+ poly-ADP-ribosyltransferase activity"/>
    <property type="evidence" value="ECO:0007669"/>
    <property type="project" value="UniProtKB-UniRule"/>
</dbReference>
<keyword evidence="3" id="KW-0548">Nucleotidyltransferase</keyword>
<dbReference type="AlphaFoldDB" id="A0AA38LEB2"/>
<evidence type="ECO:0000256" key="5">
    <source>
        <dbReference type="RuleBase" id="RU362114"/>
    </source>
</evidence>
<proteinExistence type="predicted"/>
<evidence type="ECO:0000313" key="8">
    <source>
        <dbReference type="Proteomes" id="UP000824469"/>
    </source>
</evidence>
<dbReference type="Proteomes" id="UP000824469">
    <property type="component" value="Unassembled WGS sequence"/>
</dbReference>
<dbReference type="InterPro" id="IPR051838">
    <property type="entry name" value="ARTD_PARP"/>
</dbReference>
<keyword evidence="1 5" id="KW-0328">Glycosyltransferase</keyword>
<dbReference type="EMBL" id="JAHRHJ020000004">
    <property type="protein sequence ID" value="KAH9317917.1"/>
    <property type="molecule type" value="Genomic_DNA"/>
</dbReference>
<keyword evidence="2 5" id="KW-0808">Transferase</keyword>